<dbReference type="Proteomes" id="UP000000657">
    <property type="component" value="Chromosome"/>
</dbReference>
<proteinExistence type="predicted"/>
<dbReference type="SUPFAM" id="SSF54637">
    <property type="entry name" value="Thioesterase/thiol ester dehydrase-isomerase"/>
    <property type="match status" value="2"/>
</dbReference>
<feature type="compositionally biased region" description="Low complexity" evidence="1">
    <location>
        <begin position="29"/>
        <end position="43"/>
    </location>
</feature>
<feature type="domain" description="Acyl-CoA thioesterase-like N-terminal HotDog" evidence="2">
    <location>
        <begin position="226"/>
        <end position="307"/>
    </location>
</feature>
<gene>
    <name evidence="3" type="ordered locus">FRAAL3383</name>
</gene>
<dbReference type="HOGENOM" id="CLU_074322_0_0_11"/>
<evidence type="ECO:0000256" key="1">
    <source>
        <dbReference type="SAM" id="MobiDB-lite"/>
    </source>
</evidence>
<feature type="compositionally biased region" description="Polar residues" evidence="1">
    <location>
        <begin position="1"/>
        <end position="12"/>
    </location>
</feature>
<dbReference type="eggNOG" id="COG2050">
    <property type="taxonomic scope" value="Bacteria"/>
</dbReference>
<dbReference type="CDD" id="cd03443">
    <property type="entry name" value="PaaI_thioesterase"/>
    <property type="match status" value="2"/>
</dbReference>
<dbReference type="InterPro" id="IPR049449">
    <property type="entry name" value="TesB_ACOT8-like_N"/>
</dbReference>
<dbReference type="STRING" id="326424.FRAAL3383"/>
<dbReference type="Gene3D" id="3.10.129.10">
    <property type="entry name" value="Hotdog Thioesterase"/>
    <property type="match status" value="2"/>
</dbReference>
<feature type="region of interest" description="Disordered" evidence="1">
    <location>
        <begin position="295"/>
        <end position="315"/>
    </location>
</feature>
<dbReference type="Pfam" id="PF13622">
    <property type="entry name" value="4HBT_3"/>
    <property type="match status" value="1"/>
</dbReference>
<dbReference type="RefSeq" id="WP_011604530.1">
    <property type="nucleotide sequence ID" value="NC_008278.1"/>
</dbReference>
<dbReference type="InterPro" id="IPR029069">
    <property type="entry name" value="HotDog_dom_sf"/>
</dbReference>
<organism evidence="3 4">
    <name type="scientific">Frankia alni (strain DSM 45986 / CECT 9034 / ACN14a)</name>
    <dbReference type="NCBI Taxonomy" id="326424"/>
    <lineage>
        <taxon>Bacteria</taxon>
        <taxon>Bacillati</taxon>
        <taxon>Actinomycetota</taxon>
        <taxon>Actinomycetes</taxon>
        <taxon>Frankiales</taxon>
        <taxon>Frankiaceae</taxon>
        <taxon>Frankia</taxon>
    </lineage>
</organism>
<dbReference type="OrthoDB" id="4698424at2"/>
<dbReference type="KEGG" id="fal:FRAAL3383"/>
<protein>
    <recommendedName>
        <fullName evidence="2">Acyl-CoA thioesterase-like N-terminal HotDog domain-containing protein</fullName>
    </recommendedName>
</protein>
<sequence length="315" mass="32267">MTETGTSPTADASTGGLVPAARAESSTYAAPAPNAPAAASPPAREYAESRFRLSQVSRDERGVRVTMQLGPWLDGPDGLATIGSLGVLVDSAIGMEVYDARPENSHSVTAELSVDVVTPPPWSGDLLTASAELLGRDPAGGTARCEVRDGDGRLVVVGIGRCRFVSIPGTAAGYLDGAPAMLPPAAHHSLLAALTRADAGDETIAGPGRDGAVGRFLLPANPAFENGGGTVHGGVLFCTAELATEALADPAVPERTTAIRVNYLRPADLRTEVTATAELIHRGRTVSLYRVTTAGPSGKPATLSTITRERGTPAS</sequence>
<keyword evidence="4" id="KW-1185">Reference proteome</keyword>
<dbReference type="EMBL" id="CT573213">
    <property type="protein sequence ID" value="CAJ62027.1"/>
    <property type="molecule type" value="Genomic_DNA"/>
</dbReference>
<evidence type="ECO:0000313" key="3">
    <source>
        <dbReference type="EMBL" id="CAJ62027.1"/>
    </source>
</evidence>
<feature type="region of interest" description="Disordered" evidence="1">
    <location>
        <begin position="1"/>
        <end position="43"/>
    </location>
</feature>
<reference evidence="3 4" key="1">
    <citation type="journal article" date="2007" name="Genome Res.">
        <title>Genome characteristics of facultatively symbiotic Frankia sp. strains reflect host range and host plant biogeography.</title>
        <authorList>
            <person name="Normand P."/>
            <person name="Lapierre P."/>
            <person name="Tisa L.S."/>
            <person name="Gogarten J.P."/>
            <person name="Alloisio N."/>
            <person name="Bagnarol E."/>
            <person name="Bassi C.A."/>
            <person name="Berry A.M."/>
            <person name="Bickhart D.M."/>
            <person name="Choisne N."/>
            <person name="Couloux A."/>
            <person name="Cournoyer B."/>
            <person name="Cruveiller S."/>
            <person name="Daubin V."/>
            <person name="Demange N."/>
            <person name="Francino M.P."/>
            <person name="Goltsman E."/>
            <person name="Huang Y."/>
            <person name="Kopp O.R."/>
            <person name="Labarre L."/>
            <person name="Lapidus A."/>
            <person name="Lavire C."/>
            <person name="Marechal J."/>
            <person name="Martinez M."/>
            <person name="Mastronunzio J.E."/>
            <person name="Mullin B.C."/>
            <person name="Niemann J."/>
            <person name="Pujic P."/>
            <person name="Rawnsley T."/>
            <person name="Rouy Z."/>
            <person name="Schenowitz C."/>
            <person name="Sellstedt A."/>
            <person name="Tavares F."/>
            <person name="Tomkins J.P."/>
            <person name="Vallenet D."/>
            <person name="Valverde C."/>
            <person name="Wall L.G."/>
            <person name="Wang Y."/>
            <person name="Medigue C."/>
            <person name="Benson D.R."/>
        </authorList>
    </citation>
    <scope>NUCLEOTIDE SEQUENCE [LARGE SCALE GENOMIC DNA]</scope>
    <source>
        <strain evidence="4">DSM 45986 / CECT 9034 / ACN14a</strain>
    </source>
</reference>
<dbReference type="AlphaFoldDB" id="Q0RKD1"/>
<name>Q0RKD1_FRAAA</name>
<evidence type="ECO:0000313" key="4">
    <source>
        <dbReference type="Proteomes" id="UP000000657"/>
    </source>
</evidence>
<evidence type="ECO:0000259" key="2">
    <source>
        <dbReference type="Pfam" id="PF13622"/>
    </source>
</evidence>
<accession>Q0RKD1</accession>